<feature type="region of interest" description="Disordered" evidence="2">
    <location>
        <begin position="172"/>
        <end position="214"/>
    </location>
</feature>
<evidence type="ECO:0000256" key="1">
    <source>
        <dbReference type="SAM" id="Coils"/>
    </source>
</evidence>
<evidence type="ECO:0000256" key="2">
    <source>
        <dbReference type="SAM" id="MobiDB-lite"/>
    </source>
</evidence>
<gene>
    <name evidence="3" type="ORF">O181_020451</name>
</gene>
<feature type="coiled-coil region" evidence="1">
    <location>
        <begin position="129"/>
        <end position="156"/>
    </location>
</feature>
<feature type="compositionally biased region" description="Basic residues" evidence="2">
    <location>
        <begin position="177"/>
        <end position="197"/>
    </location>
</feature>
<dbReference type="Proteomes" id="UP000765509">
    <property type="component" value="Unassembled WGS sequence"/>
</dbReference>
<organism evidence="3 4">
    <name type="scientific">Austropuccinia psidii MF-1</name>
    <dbReference type="NCBI Taxonomy" id="1389203"/>
    <lineage>
        <taxon>Eukaryota</taxon>
        <taxon>Fungi</taxon>
        <taxon>Dikarya</taxon>
        <taxon>Basidiomycota</taxon>
        <taxon>Pucciniomycotina</taxon>
        <taxon>Pucciniomycetes</taxon>
        <taxon>Pucciniales</taxon>
        <taxon>Sphaerophragmiaceae</taxon>
        <taxon>Austropuccinia</taxon>
    </lineage>
</organism>
<protein>
    <submittedName>
        <fullName evidence="3">Uncharacterized protein</fullName>
    </submittedName>
</protein>
<comment type="caution">
    <text evidence="3">The sequence shown here is derived from an EMBL/GenBank/DDBJ whole genome shotgun (WGS) entry which is preliminary data.</text>
</comment>
<accession>A0A9Q3C930</accession>
<name>A0A9Q3C930_9BASI</name>
<feature type="region of interest" description="Disordered" evidence="2">
    <location>
        <begin position="1"/>
        <end position="23"/>
    </location>
</feature>
<sequence>MSPVKLRNLGIPRNQPEDRKGRFRARRHGSVNYSGWWDTKGNHTYTSIHLPIQHRSQTRGLEGYESSSSAPQTPHRHILMEHGQNVVQYSFTLGKTWRKLPEDMSQIDILQKTLLITKGWNPNRRFKILEEREARIRETQATIQTIEEQLHQAEHALFPSRSQGVNQPDFPLDSHHSGIKSHHSSHCHVHARRKQRSKRENITSLNQRQKESDPMIQKLLDLLKEVHKSQE</sequence>
<dbReference type="AlphaFoldDB" id="A0A9Q3C930"/>
<evidence type="ECO:0000313" key="4">
    <source>
        <dbReference type="Proteomes" id="UP000765509"/>
    </source>
</evidence>
<reference evidence="3" key="1">
    <citation type="submission" date="2021-03" db="EMBL/GenBank/DDBJ databases">
        <title>Draft genome sequence of rust myrtle Austropuccinia psidii MF-1, a brazilian biotype.</title>
        <authorList>
            <person name="Quecine M.C."/>
            <person name="Pachon D.M.R."/>
            <person name="Bonatelli M.L."/>
            <person name="Correr F.H."/>
            <person name="Franceschini L.M."/>
            <person name="Leite T.F."/>
            <person name="Margarido G.R.A."/>
            <person name="Almeida C.A."/>
            <person name="Ferrarezi J.A."/>
            <person name="Labate C.A."/>
        </authorList>
    </citation>
    <scope>NUCLEOTIDE SEQUENCE</scope>
    <source>
        <strain evidence="3">MF-1</strain>
    </source>
</reference>
<dbReference type="EMBL" id="AVOT02006090">
    <property type="protein sequence ID" value="MBW0480736.1"/>
    <property type="molecule type" value="Genomic_DNA"/>
</dbReference>
<evidence type="ECO:0000313" key="3">
    <source>
        <dbReference type="EMBL" id="MBW0480736.1"/>
    </source>
</evidence>
<keyword evidence="4" id="KW-1185">Reference proteome</keyword>
<proteinExistence type="predicted"/>
<keyword evidence="1" id="KW-0175">Coiled coil</keyword>